<reference evidence="3" key="1">
    <citation type="journal article" date="2019" name="Int. J. Syst. Evol. Microbiol.">
        <title>The Global Catalogue of Microorganisms (GCM) 10K type strain sequencing project: providing services to taxonomists for standard genome sequencing and annotation.</title>
        <authorList>
            <consortium name="The Broad Institute Genomics Platform"/>
            <consortium name="The Broad Institute Genome Sequencing Center for Infectious Disease"/>
            <person name="Wu L."/>
            <person name="Ma J."/>
        </authorList>
    </citation>
    <scope>NUCLEOTIDE SEQUENCE [LARGE SCALE GENOMIC DNA]</scope>
    <source>
        <strain evidence="3">CGMCC 1.15399</strain>
    </source>
</reference>
<dbReference type="EMBL" id="JBHUCM010000067">
    <property type="protein sequence ID" value="MFD1546668.1"/>
    <property type="molecule type" value="Genomic_DNA"/>
</dbReference>
<organism evidence="2 3">
    <name type="scientific">Nonomuraea guangzhouensis</name>
    <dbReference type="NCBI Taxonomy" id="1291555"/>
    <lineage>
        <taxon>Bacteria</taxon>
        <taxon>Bacillati</taxon>
        <taxon>Actinomycetota</taxon>
        <taxon>Actinomycetes</taxon>
        <taxon>Streptosporangiales</taxon>
        <taxon>Streptosporangiaceae</taxon>
        <taxon>Nonomuraea</taxon>
    </lineage>
</organism>
<evidence type="ECO:0000256" key="1">
    <source>
        <dbReference type="SAM" id="SignalP"/>
    </source>
</evidence>
<protein>
    <recommendedName>
        <fullName evidence="4">Secreted protein</fullName>
    </recommendedName>
</protein>
<sequence>MRTGTTKAALFAAAAAIPLAIVPGTAAFAGHGKGSGDCVTSGFKRSTDQIEVISGHQTQTITGRGWTDLTCGSLYVQVPRGTHGHLTVWVNAEIRCKGSSVIGNWCGGRIIVDGVALPPSNNADNDRFDWDTASPEDRRWRDGSMMAAGYVTCPANNSRMYCNKKIQVQATNNSSTTTFWVDDTIVRAELLRRQLFPR</sequence>
<dbReference type="Proteomes" id="UP001597097">
    <property type="component" value="Unassembled WGS sequence"/>
</dbReference>
<evidence type="ECO:0000313" key="2">
    <source>
        <dbReference type="EMBL" id="MFD1546668.1"/>
    </source>
</evidence>
<keyword evidence="1" id="KW-0732">Signal</keyword>
<keyword evidence="3" id="KW-1185">Reference proteome</keyword>
<proteinExistence type="predicted"/>
<feature type="signal peptide" evidence="1">
    <location>
        <begin position="1"/>
        <end position="29"/>
    </location>
</feature>
<dbReference type="RefSeq" id="WP_219527469.1">
    <property type="nucleotide sequence ID" value="NZ_JAHKRM010000002.1"/>
</dbReference>
<feature type="chain" id="PRO_5045222030" description="Secreted protein" evidence="1">
    <location>
        <begin position="30"/>
        <end position="198"/>
    </location>
</feature>
<evidence type="ECO:0000313" key="3">
    <source>
        <dbReference type="Proteomes" id="UP001597097"/>
    </source>
</evidence>
<evidence type="ECO:0008006" key="4">
    <source>
        <dbReference type="Google" id="ProtNLM"/>
    </source>
</evidence>
<comment type="caution">
    <text evidence="2">The sequence shown here is derived from an EMBL/GenBank/DDBJ whole genome shotgun (WGS) entry which is preliminary data.</text>
</comment>
<accession>A0ABW4GUV7</accession>
<gene>
    <name evidence="2" type="ORF">ACFSJ0_57195</name>
</gene>
<name>A0ABW4GUV7_9ACTN</name>